<organism evidence="8 9">
    <name type="scientific">Sus scrofa</name>
    <name type="common">Pig</name>
    <dbReference type="NCBI Taxonomy" id="9823"/>
    <lineage>
        <taxon>Eukaryota</taxon>
        <taxon>Metazoa</taxon>
        <taxon>Chordata</taxon>
        <taxon>Craniata</taxon>
        <taxon>Vertebrata</taxon>
        <taxon>Euteleostomi</taxon>
        <taxon>Mammalia</taxon>
        <taxon>Eutheria</taxon>
        <taxon>Laurasiatheria</taxon>
        <taxon>Artiodactyla</taxon>
        <taxon>Suina</taxon>
        <taxon>Suidae</taxon>
        <taxon>Sus</taxon>
    </lineage>
</organism>
<comment type="subcellular location">
    <subcellularLocation>
        <location evidence="1">Endomembrane system</location>
        <topology evidence="1">Multi-pass membrane protein</topology>
    </subcellularLocation>
</comment>
<dbReference type="Pfam" id="PF00083">
    <property type="entry name" value="Sugar_tr"/>
    <property type="match status" value="1"/>
</dbReference>
<dbReference type="GO" id="GO:0022857">
    <property type="term" value="F:transmembrane transporter activity"/>
    <property type="evidence" value="ECO:0007669"/>
    <property type="project" value="InterPro"/>
</dbReference>
<evidence type="ECO:0000313" key="8">
    <source>
        <dbReference type="Ensembl" id="ENSSSCP00025027142.1"/>
    </source>
</evidence>
<dbReference type="InterPro" id="IPR005828">
    <property type="entry name" value="MFS_sugar_transport-like"/>
</dbReference>
<feature type="compositionally biased region" description="Basic and acidic residues" evidence="5">
    <location>
        <begin position="1"/>
        <end position="13"/>
    </location>
</feature>
<dbReference type="InterPro" id="IPR020846">
    <property type="entry name" value="MFS_dom"/>
</dbReference>
<dbReference type="Gene3D" id="1.20.1250.20">
    <property type="entry name" value="MFS general substrate transporter like domains"/>
    <property type="match status" value="1"/>
</dbReference>
<keyword evidence="4 6" id="KW-0472">Membrane</keyword>
<dbReference type="AlphaFoldDB" id="A0A8D0S8Z7"/>
<sequence length="656" mass="73308">MAKENDFRAELKSQHHFRNSHRPETTESPPPRSLDLLLRRLRAIEAKQNDKFAKIVDAMGEFGTFQRRLVALTFIPSILSAFFMFADLFVFTPQKPYCNTSWILALDPSLSESEQLNLTLPRAPNGSFLTCLMYLPVDWDLETIIEFGLNHTDSCQDGWFYPEVKWRSLINEFDLVCGKEPNPEMVQTMFLAGFLIGALIFGFISDKLGRYPAILLSLLELIIFGFGTAFVKSFHQYLFFRFLVSQAVVGYSTSSLSLITEWLVGMHRAHAIILEGCFFAVGVLYLTGLAYNLLHWRLLFLVGGTPAFLLISYIWILPESPRWLMTKGKLEEATQLLCYAAGVNKKTIPLSLLSKLPGKKVAKASILDFYSNKHLCQVALILCSIFRMKELGVDIHLTQVIPGIMEVPGRLCCIFLLERFKRKWSLMLTLFQGAFLCFLSLVLPSELKSLLVLIIVLGEFSLAASVTLLFLYTSELLPTVLRATGLGLMCLFWAAGGILSLMLVSQSTTILPILLCTISATMALSLCSKLPETQDQPLLDILIYDSGLVAPAAQDPIFKMGSTQLLYEHFWSLVSKVPPEKVVMIGRTNSLPGLEHVPQRPLLVVQGPLPLALLHTPPHYSPALCLVFKLSFAPHVLGIVPGLDCQRKSSPDLSKP</sequence>
<feature type="domain" description="Major facilitator superfamily (MFS) profile" evidence="7">
    <location>
        <begin position="126"/>
        <end position="534"/>
    </location>
</feature>
<feature type="transmembrane region" description="Helical" evidence="6">
    <location>
        <begin position="424"/>
        <end position="443"/>
    </location>
</feature>
<dbReference type="InterPro" id="IPR036259">
    <property type="entry name" value="MFS_trans_sf"/>
</dbReference>
<accession>A0A8D0S8Z7</accession>
<feature type="transmembrane region" description="Helical" evidence="6">
    <location>
        <begin position="297"/>
        <end position="317"/>
    </location>
</feature>
<dbReference type="GO" id="GO:0012505">
    <property type="term" value="C:endomembrane system"/>
    <property type="evidence" value="ECO:0007669"/>
    <property type="project" value="UniProtKB-SubCell"/>
</dbReference>
<proteinExistence type="predicted"/>
<evidence type="ECO:0000256" key="3">
    <source>
        <dbReference type="ARBA" id="ARBA00022989"/>
    </source>
</evidence>
<keyword evidence="2 6" id="KW-0812">Transmembrane</keyword>
<evidence type="ECO:0000256" key="2">
    <source>
        <dbReference type="ARBA" id="ARBA00022692"/>
    </source>
</evidence>
<evidence type="ECO:0000256" key="4">
    <source>
        <dbReference type="ARBA" id="ARBA00023136"/>
    </source>
</evidence>
<feature type="transmembrane region" description="Helical" evidence="6">
    <location>
        <begin position="449"/>
        <end position="472"/>
    </location>
</feature>
<dbReference type="PANTHER" id="PTHR24064">
    <property type="entry name" value="SOLUTE CARRIER FAMILY 22 MEMBER"/>
    <property type="match status" value="1"/>
</dbReference>
<feature type="region of interest" description="Disordered" evidence="5">
    <location>
        <begin position="1"/>
        <end position="32"/>
    </location>
</feature>
<evidence type="ECO:0000256" key="6">
    <source>
        <dbReference type="SAM" id="Phobius"/>
    </source>
</evidence>
<evidence type="ECO:0000256" key="5">
    <source>
        <dbReference type="SAM" id="MobiDB-lite"/>
    </source>
</evidence>
<dbReference type="GO" id="GO:0016020">
    <property type="term" value="C:membrane"/>
    <property type="evidence" value="ECO:0007669"/>
    <property type="project" value="InterPro"/>
</dbReference>
<evidence type="ECO:0000313" key="9">
    <source>
        <dbReference type="Proteomes" id="UP000694727"/>
    </source>
</evidence>
<keyword evidence="3 6" id="KW-1133">Transmembrane helix</keyword>
<dbReference type="Ensembl" id="ENSSSCT00025063661.1">
    <property type="protein sequence ID" value="ENSSSCP00025027142.1"/>
    <property type="gene ID" value="ENSSSCG00025046766.1"/>
</dbReference>
<feature type="transmembrane region" description="Helical" evidence="6">
    <location>
        <begin position="185"/>
        <end position="204"/>
    </location>
</feature>
<dbReference type="SUPFAM" id="SSF103473">
    <property type="entry name" value="MFS general substrate transporter"/>
    <property type="match status" value="1"/>
</dbReference>
<feature type="transmembrane region" description="Helical" evidence="6">
    <location>
        <begin position="484"/>
        <end position="504"/>
    </location>
</feature>
<feature type="transmembrane region" description="Helical" evidence="6">
    <location>
        <begin position="271"/>
        <end position="291"/>
    </location>
</feature>
<name>A0A8D0S8Z7_PIG</name>
<evidence type="ECO:0000256" key="1">
    <source>
        <dbReference type="ARBA" id="ARBA00004127"/>
    </source>
</evidence>
<feature type="transmembrane region" description="Helical" evidence="6">
    <location>
        <begin position="69"/>
        <end position="91"/>
    </location>
</feature>
<dbReference type="PROSITE" id="PS50850">
    <property type="entry name" value="MFS"/>
    <property type="match status" value="1"/>
</dbReference>
<dbReference type="Proteomes" id="UP000694727">
    <property type="component" value="Unplaced"/>
</dbReference>
<protein>
    <recommendedName>
        <fullName evidence="7">Major facilitator superfamily (MFS) profile domain-containing protein</fullName>
    </recommendedName>
</protein>
<reference evidence="8" key="1">
    <citation type="submission" date="2025-08" db="UniProtKB">
        <authorList>
            <consortium name="Ensembl"/>
        </authorList>
    </citation>
    <scope>IDENTIFICATION</scope>
</reference>
<feature type="transmembrane region" description="Helical" evidence="6">
    <location>
        <begin position="211"/>
        <end position="231"/>
    </location>
</feature>
<evidence type="ECO:0000259" key="7">
    <source>
        <dbReference type="PROSITE" id="PS50850"/>
    </source>
</evidence>